<dbReference type="FunFam" id="2.10.110.10:FF:000057">
    <property type="entry name" value="Zyxin"/>
    <property type="match status" value="1"/>
</dbReference>
<keyword evidence="5 13" id="KW-0479">Metal-binding</keyword>
<accession>A0A3M7PB03</accession>
<evidence type="ECO:0000259" key="14">
    <source>
        <dbReference type="PROSITE" id="PS50023"/>
    </source>
</evidence>
<dbReference type="OrthoDB" id="25414at2759"/>
<keyword evidence="15" id="KW-0675">Receptor</keyword>
<comment type="subcellular location">
    <subcellularLocation>
        <location evidence="2">Cell junction</location>
        <location evidence="2">Focal adhesion</location>
    </subcellularLocation>
    <subcellularLocation>
        <location evidence="1">Cytoplasm</location>
        <location evidence="1">Cytoskeleton</location>
    </subcellularLocation>
</comment>
<evidence type="ECO:0000256" key="12">
    <source>
        <dbReference type="ARBA" id="ARBA00039396"/>
    </source>
</evidence>
<dbReference type="GO" id="GO:0005925">
    <property type="term" value="C:focal adhesion"/>
    <property type="evidence" value="ECO:0007669"/>
    <property type="project" value="UniProtKB-SubCell"/>
</dbReference>
<sequence length="171" mass="19548">MENKTFCEECYNKMLEKCSFCLRPINDRILRATGKPFHPECFNCIVCKKNLDGIPFTVDASNKIHCIECFHEKYAPRCYICRLPITPESGMEETIRIVAMDKNFHVLCYKCEDCGVSLSSNAENAGGCFPLDDHIYCKNCNYHHLKYLVNAQGTGLFPTNLNNQTPRSTDL</sequence>
<dbReference type="Pfam" id="PF00412">
    <property type="entry name" value="LIM"/>
    <property type="match status" value="2"/>
</dbReference>
<evidence type="ECO:0000256" key="2">
    <source>
        <dbReference type="ARBA" id="ARBA00004246"/>
    </source>
</evidence>
<evidence type="ECO:0000256" key="3">
    <source>
        <dbReference type="ARBA" id="ARBA00009611"/>
    </source>
</evidence>
<evidence type="ECO:0000256" key="4">
    <source>
        <dbReference type="ARBA" id="ARBA00022490"/>
    </source>
</evidence>
<dbReference type="InterPro" id="IPR001781">
    <property type="entry name" value="Znf_LIM"/>
</dbReference>
<protein>
    <recommendedName>
        <fullName evidence="12">Zyxin</fullName>
    </recommendedName>
</protein>
<evidence type="ECO:0000256" key="13">
    <source>
        <dbReference type="PROSITE-ProRule" id="PRU00125"/>
    </source>
</evidence>
<dbReference type="PROSITE" id="PS50023">
    <property type="entry name" value="LIM_DOMAIN_2"/>
    <property type="match status" value="2"/>
</dbReference>
<evidence type="ECO:0000256" key="8">
    <source>
        <dbReference type="ARBA" id="ARBA00022889"/>
    </source>
</evidence>
<dbReference type="AlphaFoldDB" id="A0A3M7PB03"/>
<evidence type="ECO:0000256" key="1">
    <source>
        <dbReference type="ARBA" id="ARBA00004245"/>
    </source>
</evidence>
<evidence type="ECO:0000256" key="9">
    <source>
        <dbReference type="ARBA" id="ARBA00022949"/>
    </source>
</evidence>
<comment type="caution">
    <text evidence="15">The sequence shown here is derived from an EMBL/GenBank/DDBJ whole genome shotgun (WGS) entry which is preliminary data.</text>
</comment>
<evidence type="ECO:0000256" key="11">
    <source>
        <dbReference type="ARBA" id="ARBA00023212"/>
    </source>
</evidence>
<gene>
    <name evidence="15" type="ORF">BpHYR1_025475</name>
</gene>
<dbReference type="GO" id="GO:0001725">
    <property type="term" value="C:stress fiber"/>
    <property type="evidence" value="ECO:0007669"/>
    <property type="project" value="TreeGrafter"/>
</dbReference>
<comment type="similarity">
    <text evidence="3">Belongs to the zyxin/ajuba family.</text>
</comment>
<evidence type="ECO:0000256" key="10">
    <source>
        <dbReference type="ARBA" id="ARBA00023038"/>
    </source>
</evidence>
<proteinExistence type="inferred from homology"/>
<evidence type="ECO:0000313" key="16">
    <source>
        <dbReference type="Proteomes" id="UP000276133"/>
    </source>
</evidence>
<dbReference type="PROSITE" id="PS00478">
    <property type="entry name" value="LIM_DOMAIN_1"/>
    <property type="match status" value="1"/>
</dbReference>
<name>A0A3M7PB03_BRAPC</name>
<dbReference type="STRING" id="10195.A0A3M7PB03"/>
<dbReference type="Proteomes" id="UP000276133">
    <property type="component" value="Unassembled WGS sequence"/>
</dbReference>
<evidence type="ECO:0000256" key="6">
    <source>
        <dbReference type="ARBA" id="ARBA00022737"/>
    </source>
</evidence>
<keyword evidence="6" id="KW-0677">Repeat</keyword>
<dbReference type="FunFam" id="2.10.110.10:FF:000027">
    <property type="entry name" value="lipoma-preferred partner isoform X1"/>
    <property type="match status" value="1"/>
</dbReference>
<dbReference type="GO" id="GO:0098609">
    <property type="term" value="P:cell-cell adhesion"/>
    <property type="evidence" value="ECO:0007669"/>
    <property type="project" value="TreeGrafter"/>
</dbReference>
<dbReference type="PANTHER" id="PTHR24207">
    <property type="entry name" value="ZYX102 PROTEIN"/>
    <property type="match status" value="1"/>
</dbReference>
<keyword evidence="11" id="KW-0206">Cytoskeleton</keyword>
<dbReference type="GO" id="GO:0046872">
    <property type="term" value="F:metal ion binding"/>
    <property type="evidence" value="ECO:0007669"/>
    <property type="project" value="UniProtKB-KW"/>
</dbReference>
<keyword evidence="16" id="KW-1185">Reference proteome</keyword>
<feature type="domain" description="LIM zinc-binding" evidence="14">
    <location>
        <begin position="77"/>
        <end position="147"/>
    </location>
</feature>
<organism evidence="15 16">
    <name type="scientific">Brachionus plicatilis</name>
    <name type="common">Marine rotifer</name>
    <name type="synonym">Brachionus muelleri</name>
    <dbReference type="NCBI Taxonomy" id="10195"/>
    <lineage>
        <taxon>Eukaryota</taxon>
        <taxon>Metazoa</taxon>
        <taxon>Spiralia</taxon>
        <taxon>Gnathifera</taxon>
        <taxon>Rotifera</taxon>
        <taxon>Eurotatoria</taxon>
        <taxon>Monogononta</taxon>
        <taxon>Pseudotrocha</taxon>
        <taxon>Ploima</taxon>
        <taxon>Brachionidae</taxon>
        <taxon>Brachionus</taxon>
    </lineage>
</organism>
<evidence type="ECO:0000256" key="5">
    <source>
        <dbReference type="ARBA" id="ARBA00022723"/>
    </source>
</evidence>
<keyword evidence="4" id="KW-0963">Cytoplasm</keyword>
<reference evidence="15 16" key="1">
    <citation type="journal article" date="2018" name="Sci. Rep.">
        <title>Genomic signatures of local adaptation to the degree of environmental predictability in rotifers.</title>
        <authorList>
            <person name="Franch-Gras L."/>
            <person name="Hahn C."/>
            <person name="Garcia-Roger E.M."/>
            <person name="Carmona M.J."/>
            <person name="Serra M."/>
            <person name="Gomez A."/>
        </authorList>
    </citation>
    <scope>NUCLEOTIDE SEQUENCE [LARGE SCALE GENOMIC DNA]</scope>
    <source>
        <strain evidence="15">HYR1</strain>
    </source>
</reference>
<evidence type="ECO:0000313" key="15">
    <source>
        <dbReference type="EMBL" id="RMZ96232.1"/>
    </source>
</evidence>
<keyword evidence="9" id="KW-0965">Cell junction</keyword>
<evidence type="ECO:0000256" key="7">
    <source>
        <dbReference type="ARBA" id="ARBA00022833"/>
    </source>
</evidence>
<dbReference type="EMBL" id="REGN01012292">
    <property type="protein sequence ID" value="RMZ96232.1"/>
    <property type="molecule type" value="Genomic_DNA"/>
</dbReference>
<keyword evidence="10 13" id="KW-0440">LIM domain</keyword>
<keyword evidence="7 13" id="KW-0862">Zinc</keyword>
<keyword evidence="8" id="KW-0130">Cell adhesion</keyword>
<dbReference type="Gene3D" id="2.10.110.10">
    <property type="entry name" value="Cysteine Rich Protein"/>
    <property type="match status" value="2"/>
</dbReference>
<dbReference type="PANTHER" id="PTHR24207:SF2">
    <property type="entry name" value="ZYX102 PROTEIN"/>
    <property type="match status" value="1"/>
</dbReference>
<dbReference type="SMART" id="SM00132">
    <property type="entry name" value="LIM"/>
    <property type="match status" value="2"/>
</dbReference>
<dbReference type="SUPFAM" id="SSF57716">
    <property type="entry name" value="Glucocorticoid receptor-like (DNA-binding domain)"/>
    <property type="match status" value="2"/>
</dbReference>
<feature type="domain" description="LIM zinc-binding" evidence="14">
    <location>
        <begin position="16"/>
        <end position="76"/>
    </location>
</feature>